<dbReference type="OrthoDB" id="1380229at2"/>
<comment type="caution">
    <text evidence="1">The sequence shown here is derived from an EMBL/GenBank/DDBJ whole genome shotgun (WGS) entry which is preliminary data.</text>
</comment>
<dbReference type="AlphaFoldDB" id="A0A434A0Q7"/>
<keyword evidence="2" id="KW-1185">Reference proteome</keyword>
<organism evidence="1 2">
    <name type="scientific">Flavobacterium cupreum</name>
    <dbReference type="NCBI Taxonomy" id="2133766"/>
    <lineage>
        <taxon>Bacteria</taxon>
        <taxon>Pseudomonadati</taxon>
        <taxon>Bacteroidota</taxon>
        <taxon>Flavobacteriia</taxon>
        <taxon>Flavobacteriales</taxon>
        <taxon>Flavobacteriaceae</taxon>
        <taxon>Flavobacterium</taxon>
    </lineage>
</organism>
<gene>
    <name evidence="1" type="ORF">D0817_23765</name>
</gene>
<dbReference type="EMBL" id="QWDM01000023">
    <property type="protein sequence ID" value="RUT67954.1"/>
    <property type="molecule type" value="Genomic_DNA"/>
</dbReference>
<dbReference type="RefSeq" id="WP_127340773.1">
    <property type="nucleotide sequence ID" value="NZ_QWDM01000023.1"/>
</dbReference>
<accession>A0A434A0Q7</accession>
<reference evidence="2" key="1">
    <citation type="journal article" date="2019" name="Syst. Appl. Microbiol.">
        <title>Flavobacterium circumlabens sp. nov. and Flavobacterium cupreum sp. nov., two psychrotrophic species isolated from Antarctic environmental samples.</title>
        <authorList>
            <person name="Kralova S."/>
            <person name="Busse H.-J."/>
            <person name="Svec P."/>
            <person name="Maslanova I."/>
            <person name="Stankova E."/>
            <person name="Bartak M."/>
            <person name="Sedlacek I."/>
        </authorList>
    </citation>
    <scope>NUCLEOTIDE SEQUENCE [LARGE SCALE GENOMIC DNA]</scope>
    <source>
        <strain evidence="2">CCM 8825</strain>
    </source>
</reference>
<dbReference type="Proteomes" id="UP000288102">
    <property type="component" value="Unassembled WGS sequence"/>
</dbReference>
<name>A0A434A0Q7_9FLAO</name>
<protein>
    <submittedName>
        <fullName evidence="1">Uncharacterized protein</fullName>
    </submittedName>
</protein>
<sequence>MIHVNVNDAGLGRSFLKKIRLKNVSLKNVAKAAFAPHLLLSKKAQGTVAKAAFAPHLLLKNKKKRLVRSNRRPITLKR</sequence>
<proteinExistence type="predicted"/>
<evidence type="ECO:0000313" key="1">
    <source>
        <dbReference type="EMBL" id="RUT67954.1"/>
    </source>
</evidence>
<evidence type="ECO:0000313" key="2">
    <source>
        <dbReference type="Proteomes" id="UP000288102"/>
    </source>
</evidence>